<dbReference type="NCBIfam" id="TIGR00066">
    <property type="entry name" value="g_glut_trans"/>
    <property type="match status" value="1"/>
</dbReference>
<dbReference type="EC" id="2.3.2.2" evidence="9"/>
<protein>
    <recommendedName>
        <fullName evidence="9">Glutathione hydrolase proenzyme</fullName>
        <ecNumber evidence="9">2.3.2.2</ecNumber>
        <ecNumber evidence="9">3.4.19.13</ecNumber>
    </recommendedName>
    <component>
        <recommendedName>
            <fullName evidence="9">Glutathione hydrolase large chain</fullName>
        </recommendedName>
    </component>
    <component>
        <recommendedName>
            <fullName evidence="9">Glutathione hydrolase small chain</fullName>
        </recommendedName>
    </component>
</protein>
<keyword evidence="4 9" id="KW-0808">Transferase</keyword>
<comment type="PTM">
    <text evidence="9">Cleaved by autocatalysis into a large and a small subunit.</text>
</comment>
<dbReference type="PANTHER" id="PTHR43199:SF1">
    <property type="entry name" value="GLUTATHIONE HYDROLASE PROENZYME"/>
    <property type="match status" value="1"/>
</dbReference>
<evidence type="ECO:0000256" key="3">
    <source>
        <dbReference type="ARBA" id="ARBA00009381"/>
    </source>
</evidence>
<organism evidence="11 12">
    <name type="scientific">Neorhodopirellula lusitana</name>
    <dbReference type="NCBI Taxonomy" id="445327"/>
    <lineage>
        <taxon>Bacteria</taxon>
        <taxon>Pseudomonadati</taxon>
        <taxon>Planctomycetota</taxon>
        <taxon>Planctomycetia</taxon>
        <taxon>Pirellulales</taxon>
        <taxon>Pirellulaceae</taxon>
        <taxon>Neorhodopirellula</taxon>
    </lineage>
</organism>
<feature type="compositionally biased region" description="Basic and acidic residues" evidence="10">
    <location>
        <begin position="614"/>
        <end position="627"/>
    </location>
</feature>
<dbReference type="GO" id="GO:0016787">
    <property type="term" value="F:hydrolase activity"/>
    <property type="evidence" value="ECO:0007669"/>
    <property type="project" value="UniProtKB-KW"/>
</dbReference>
<feature type="region of interest" description="Disordered" evidence="10">
    <location>
        <begin position="607"/>
        <end position="647"/>
    </location>
</feature>
<keyword evidence="9" id="KW-0317">Glutathione biosynthesis</keyword>
<dbReference type="SUPFAM" id="SSF56235">
    <property type="entry name" value="N-terminal nucleophile aminohydrolases (Ntn hydrolases)"/>
    <property type="match status" value="1"/>
</dbReference>
<dbReference type="EMBL" id="FXUG01000005">
    <property type="protein sequence ID" value="SMP56232.1"/>
    <property type="molecule type" value="Genomic_DNA"/>
</dbReference>
<keyword evidence="6 9" id="KW-0865">Zymogen</keyword>
<dbReference type="Gene3D" id="3.60.20.40">
    <property type="match status" value="1"/>
</dbReference>
<dbReference type="InterPro" id="IPR000101">
    <property type="entry name" value="GGT_peptidase"/>
</dbReference>
<evidence type="ECO:0000256" key="9">
    <source>
        <dbReference type="RuleBase" id="RU368036"/>
    </source>
</evidence>
<sequence>MNRIQTHALLAVFAVHGLLGFDDLRAIADSPNVTSAITFEQPERTAVDVAKGANGMVVSETPLASLVGRGILSKGGNAVDAAVAVAIALQVTRPEAGNIGGGGFMMLAPPSPADGEPEVLCVDYRETAPQSNDAGPLNPGSLSPYVNTWDVKFAGVPGTLRGLELAHQRYGRLPWSELFEPSIQLCENGFPVDAHFVYSVNTCLQSERIQSDHRYGELRRVYSGPNDGYWRVGDRFRQPDLAKTLRLIGDQGADAFYEGPIADQIVQEMHDFGGWITKRDLAQYKAVTREALHTRIGGMDVYGAPPPSSGGTVVLMQLKMLERLGFVKPFVKETPNRDWTADQVHLATEVMRRAFRDRAEFLGDPAFTDLPDYLLSDKYVDDLVQTIDREHATSSVAIAGNIPLRSGPPVSEETTHFSIVDSEGFAVSNTYTLEHRFGCRIVVRGMGFLLNNEMGDFNRVPGYTNMDGWIGTPPNQVAPNKRMLSSMSPTIVKEHGHVRLVVGSPGSRSIINSVTLVIAQHLFFGRTLEQSVDAQRFHHQWLPDQIRMEKHFVETAPELVSELGDRGHQVIVAPTHRQGSVHAISIIGDTEEAIGVADWRRGGAAEAVAQRLPATERQDNNRPRKSMDNGGVSLPDSPKVLSKLIRE</sequence>
<comment type="pathway">
    <text evidence="9">Sulfur metabolism; glutathione metabolism.</text>
</comment>
<evidence type="ECO:0000256" key="6">
    <source>
        <dbReference type="ARBA" id="ARBA00023145"/>
    </source>
</evidence>
<dbReference type="InterPro" id="IPR043138">
    <property type="entry name" value="GGT_lsub"/>
</dbReference>
<name>A0ABY1Q5P8_9BACT</name>
<dbReference type="InterPro" id="IPR043137">
    <property type="entry name" value="GGT_ssub_C"/>
</dbReference>
<evidence type="ECO:0000256" key="7">
    <source>
        <dbReference type="ARBA" id="ARBA00023315"/>
    </source>
</evidence>
<evidence type="ECO:0000256" key="2">
    <source>
        <dbReference type="ARBA" id="ARBA00001089"/>
    </source>
</evidence>
<evidence type="ECO:0000256" key="8">
    <source>
        <dbReference type="ARBA" id="ARBA00047417"/>
    </source>
</evidence>
<comment type="catalytic activity">
    <reaction evidence="8 9">
        <text>an N-terminal (5-L-glutamyl)-[peptide] + an alpha-amino acid = 5-L-glutamyl amino acid + an N-terminal L-alpha-aminoacyl-[peptide]</text>
        <dbReference type="Rhea" id="RHEA:23904"/>
        <dbReference type="Rhea" id="RHEA-COMP:9780"/>
        <dbReference type="Rhea" id="RHEA-COMP:9795"/>
        <dbReference type="ChEBI" id="CHEBI:77644"/>
        <dbReference type="ChEBI" id="CHEBI:78597"/>
        <dbReference type="ChEBI" id="CHEBI:78599"/>
        <dbReference type="ChEBI" id="CHEBI:78608"/>
        <dbReference type="EC" id="2.3.2.2"/>
    </reaction>
</comment>
<dbReference type="RefSeq" id="WP_283432584.1">
    <property type="nucleotide sequence ID" value="NZ_FXUG01000005.1"/>
</dbReference>
<comment type="caution">
    <text evidence="11">The sequence shown here is derived from an EMBL/GenBank/DDBJ whole genome shotgun (WGS) entry which is preliminary data.</text>
</comment>
<evidence type="ECO:0000313" key="12">
    <source>
        <dbReference type="Proteomes" id="UP001158067"/>
    </source>
</evidence>
<evidence type="ECO:0000256" key="4">
    <source>
        <dbReference type="ARBA" id="ARBA00022679"/>
    </source>
</evidence>
<dbReference type="InterPro" id="IPR029055">
    <property type="entry name" value="Ntn_hydrolases_N"/>
</dbReference>
<keyword evidence="7 9" id="KW-0012">Acyltransferase</keyword>
<evidence type="ECO:0000256" key="1">
    <source>
        <dbReference type="ARBA" id="ARBA00001049"/>
    </source>
</evidence>
<dbReference type="EC" id="3.4.19.13" evidence="9"/>
<dbReference type="PRINTS" id="PR01210">
    <property type="entry name" value="GGTRANSPTASE"/>
</dbReference>
<comment type="catalytic activity">
    <reaction evidence="2 9">
        <text>glutathione + H2O = L-cysteinylglycine + L-glutamate</text>
        <dbReference type="Rhea" id="RHEA:28807"/>
        <dbReference type="ChEBI" id="CHEBI:15377"/>
        <dbReference type="ChEBI" id="CHEBI:29985"/>
        <dbReference type="ChEBI" id="CHEBI:57925"/>
        <dbReference type="ChEBI" id="CHEBI:61694"/>
        <dbReference type="EC" id="3.4.19.13"/>
    </reaction>
</comment>
<comment type="subunit">
    <text evidence="9">This enzyme consists of two polypeptide chains, which are synthesized in precursor form from a single polypeptide.</text>
</comment>
<proteinExistence type="inferred from homology"/>
<evidence type="ECO:0000256" key="10">
    <source>
        <dbReference type="SAM" id="MobiDB-lite"/>
    </source>
</evidence>
<keyword evidence="12" id="KW-1185">Reference proteome</keyword>
<keyword evidence="5 9" id="KW-0378">Hydrolase</keyword>
<evidence type="ECO:0000256" key="5">
    <source>
        <dbReference type="ARBA" id="ARBA00022801"/>
    </source>
</evidence>
<gene>
    <name evidence="11" type="ORF">SAMN06265222_105113</name>
</gene>
<dbReference type="InterPro" id="IPR051792">
    <property type="entry name" value="GGT_bact"/>
</dbReference>
<dbReference type="Pfam" id="PF01019">
    <property type="entry name" value="G_glu_transpept"/>
    <property type="match status" value="1"/>
</dbReference>
<comment type="similarity">
    <text evidence="3 9">Belongs to the gamma-glutamyltransferase family.</text>
</comment>
<accession>A0ABY1Q5P8</accession>
<dbReference type="PANTHER" id="PTHR43199">
    <property type="entry name" value="GLUTATHIONE HYDROLASE"/>
    <property type="match status" value="1"/>
</dbReference>
<evidence type="ECO:0000313" key="11">
    <source>
        <dbReference type="EMBL" id="SMP56232.1"/>
    </source>
</evidence>
<dbReference type="Gene3D" id="1.10.246.130">
    <property type="match status" value="1"/>
</dbReference>
<reference evidence="11 12" key="1">
    <citation type="submission" date="2017-05" db="EMBL/GenBank/DDBJ databases">
        <authorList>
            <person name="Varghese N."/>
            <person name="Submissions S."/>
        </authorList>
    </citation>
    <scope>NUCLEOTIDE SEQUENCE [LARGE SCALE GENOMIC DNA]</scope>
    <source>
        <strain evidence="11 12">DSM 25457</strain>
    </source>
</reference>
<comment type="catalytic activity">
    <reaction evidence="1 9">
        <text>an S-substituted glutathione + H2O = an S-substituted L-cysteinylglycine + L-glutamate</text>
        <dbReference type="Rhea" id="RHEA:59468"/>
        <dbReference type="ChEBI" id="CHEBI:15377"/>
        <dbReference type="ChEBI" id="CHEBI:29985"/>
        <dbReference type="ChEBI" id="CHEBI:90779"/>
        <dbReference type="ChEBI" id="CHEBI:143103"/>
        <dbReference type="EC" id="3.4.19.13"/>
    </reaction>
</comment>
<dbReference type="Proteomes" id="UP001158067">
    <property type="component" value="Unassembled WGS sequence"/>
</dbReference>